<organism evidence="2 3">
    <name type="scientific">Delitschia confertaspora ATCC 74209</name>
    <dbReference type="NCBI Taxonomy" id="1513339"/>
    <lineage>
        <taxon>Eukaryota</taxon>
        <taxon>Fungi</taxon>
        <taxon>Dikarya</taxon>
        <taxon>Ascomycota</taxon>
        <taxon>Pezizomycotina</taxon>
        <taxon>Dothideomycetes</taxon>
        <taxon>Pleosporomycetidae</taxon>
        <taxon>Pleosporales</taxon>
        <taxon>Delitschiaceae</taxon>
        <taxon>Delitschia</taxon>
    </lineage>
</organism>
<dbReference type="InterPro" id="IPR056948">
    <property type="entry name" value="PNGaseA_N"/>
</dbReference>
<evidence type="ECO:0000259" key="1">
    <source>
        <dbReference type="Pfam" id="PF12222"/>
    </source>
</evidence>
<comment type="caution">
    <text evidence="2">The sequence shown here is derived from an EMBL/GenBank/DDBJ whole genome shotgun (WGS) entry which is preliminary data.</text>
</comment>
<dbReference type="OrthoDB" id="1612078at2759"/>
<protein>
    <recommendedName>
        <fullName evidence="1">Peptide N-acetyl-beta-D-glucosaminyl asparaginase amidase A N-terminal domain-containing protein</fullName>
    </recommendedName>
</protein>
<accession>A0A9P4MW44</accession>
<dbReference type="Pfam" id="PF25156">
    <property type="entry name" value="PNGase_A_C"/>
    <property type="match status" value="1"/>
</dbReference>
<evidence type="ECO:0000313" key="2">
    <source>
        <dbReference type="EMBL" id="KAF2204742.1"/>
    </source>
</evidence>
<dbReference type="EMBL" id="ML993869">
    <property type="protein sequence ID" value="KAF2204742.1"/>
    <property type="molecule type" value="Genomic_DNA"/>
</dbReference>
<dbReference type="AlphaFoldDB" id="A0A9P4MW44"/>
<reference evidence="2" key="1">
    <citation type="journal article" date="2020" name="Stud. Mycol.">
        <title>101 Dothideomycetes genomes: a test case for predicting lifestyles and emergence of pathogens.</title>
        <authorList>
            <person name="Haridas S."/>
            <person name="Albert R."/>
            <person name="Binder M."/>
            <person name="Bloem J."/>
            <person name="Labutti K."/>
            <person name="Salamov A."/>
            <person name="Andreopoulos B."/>
            <person name="Baker S."/>
            <person name="Barry K."/>
            <person name="Bills G."/>
            <person name="Bluhm B."/>
            <person name="Cannon C."/>
            <person name="Castanera R."/>
            <person name="Culley D."/>
            <person name="Daum C."/>
            <person name="Ezra D."/>
            <person name="Gonzalez J."/>
            <person name="Henrissat B."/>
            <person name="Kuo A."/>
            <person name="Liang C."/>
            <person name="Lipzen A."/>
            <person name="Lutzoni F."/>
            <person name="Magnuson J."/>
            <person name="Mondo S."/>
            <person name="Nolan M."/>
            <person name="Ohm R."/>
            <person name="Pangilinan J."/>
            <person name="Park H.-J."/>
            <person name="Ramirez L."/>
            <person name="Alfaro M."/>
            <person name="Sun H."/>
            <person name="Tritt A."/>
            <person name="Yoshinaga Y."/>
            <person name="Zwiers L.-H."/>
            <person name="Turgeon B."/>
            <person name="Goodwin S."/>
            <person name="Spatafora J."/>
            <person name="Crous P."/>
            <person name="Grigoriev I."/>
        </authorList>
    </citation>
    <scope>NUCLEOTIDE SEQUENCE</scope>
    <source>
        <strain evidence="2">ATCC 74209</strain>
    </source>
</reference>
<dbReference type="InterPro" id="IPR021102">
    <property type="entry name" value="PNGase_A"/>
</dbReference>
<sequence>MGLMDWTGLGNGVVAALGWSSESFSGTNSTLRSTSRKMRCDGKTATGKIHRLISPFLLLITLPQSVFGYLPIQQQPKSFVPKPFLSSRASNQSSSLLDVIQVSQPVLSPENATCKQVLMEHSFAYSYGKPFVGHYVPPSCDFNRVTFNLTVTSAGRQYDRLALMFFGDTEIFRTSTAEPTQSGIIWSYVKDMSNLLVLFKEPQKIIFDLGNLVDDTYTGLFNTTLTATFFNAESTSPADIIVPVSAQRSASNSPSGFTVPDQQAVNTVTLPQNVKKAVFSIAACGQAAEEFWWSNVLSSDIHAFGNDTTLYGYSPFRELQLLIDGTLAGVVWPFPVIFTGGVVPGFWRPVVGIDAFDLLEDEIDISPFLPVLSDGKDHTFEIRVAGINDDGQGNGELTEMVGSNWIVTGKVFIWLDPQGSVTTGTALIQTAPKPVLALHSSRSRNNGTVTALDYFVKVQRTLSISSTITTSTGTKEVNWEQNLTYSNDGRFKNNGNDQTNNQTISGIATSSSGYSRAFSYPLWVYSLYETFPDGNFTIDATMDRAKNVQQVGQLALLSDLQSFDFGHFSGQKPDSFTGTTSMNHQNGNASYLSVPAEKKSYGSGITEQFLTLDGITAAVATAPTQGGARLYKRHVLANNNTIVFDEDSFGEMGAKSGGYAAAAAGKQERQTFALVYIRKMLGRGPVGRW</sequence>
<dbReference type="Proteomes" id="UP000799536">
    <property type="component" value="Unassembled WGS sequence"/>
</dbReference>
<gene>
    <name evidence="2" type="ORF">GQ43DRAFT_121191</name>
</gene>
<dbReference type="Pfam" id="PF12222">
    <property type="entry name" value="PNGaseA"/>
    <property type="match status" value="1"/>
</dbReference>
<keyword evidence="3" id="KW-1185">Reference proteome</keyword>
<proteinExistence type="predicted"/>
<evidence type="ECO:0000313" key="3">
    <source>
        <dbReference type="Proteomes" id="UP000799536"/>
    </source>
</evidence>
<feature type="domain" description="Peptide N-acetyl-beta-D-glucosaminyl asparaginase amidase A N-terminal" evidence="1">
    <location>
        <begin position="110"/>
        <end position="426"/>
    </location>
</feature>
<dbReference type="PANTHER" id="PTHR31104">
    <property type="entry name" value="PEPTIDE-N4-(N-ACETYL-BETA-GLUCOSAMINYL)ASPARAGINE AMIDASE A PROTEIN"/>
    <property type="match status" value="1"/>
</dbReference>
<name>A0A9P4MW44_9PLEO</name>